<dbReference type="PANTHER" id="PTHR24282:SF255">
    <property type="entry name" value="CYTOCHROME P450 72A11-RELATED"/>
    <property type="match status" value="1"/>
</dbReference>
<evidence type="ECO:0000256" key="2">
    <source>
        <dbReference type="ARBA" id="ARBA00010617"/>
    </source>
</evidence>
<evidence type="ECO:0000256" key="11">
    <source>
        <dbReference type="PIRSR" id="PIRSR602401-1"/>
    </source>
</evidence>
<evidence type="ECO:0000256" key="3">
    <source>
        <dbReference type="ARBA" id="ARBA00022617"/>
    </source>
</evidence>
<keyword evidence="10 13" id="KW-0472">Membrane</keyword>
<dbReference type="GO" id="GO:0005506">
    <property type="term" value="F:iron ion binding"/>
    <property type="evidence" value="ECO:0007669"/>
    <property type="project" value="InterPro"/>
</dbReference>
<evidence type="ECO:0000256" key="7">
    <source>
        <dbReference type="ARBA" id="ARBA00023002"/>
    </source>
</evidence>
<dbReference type="SUPFAM" id="SSF48264">
    <property type="entry name" value="Cytochrome P450"/>
    <property type="match status" value="1"/>
</dbReference>
<dbReference type="PRINTS" id="PR00463">
    <property type="entry name" value="EP450I"/>
</dbReference>
<dbReference type="PROSITE" id="PS00086">
    <property type="entry name" value="CYTOCHROME_P450"/>
    <property type="match status" value="1"/>
</dbReference>
<evidence type="ECO:0000256" key="10">
    <source>
        <dbReference type="ARBA" id="ARBA00023136"/>
    </source>
</evidence>
<comment type="caution">
    <text evidence="14">The sequence shown here is derived from an EMBL/GenBank/DDBJ whole genome shotgun (WGS) entry which is preliminary data.</text>
</comment>
<accession>A0AAW1XLI9</accession>
<keyword evidence="15" id="KW-1185">Reference proteome</keyword>
<comment type="similarity">
    <text evidence="2 12">Belongs to the cytochrome P450 family.</text>
</comment>
<keyword evidence="9 12" id="KW-0503">Monooxygenase</keyword>
<evidence type="ECO:0000256" key="9">
    <source>
        <dbReference type="ARBA" id="ARBA00023033"/>
    </source>
</evidence>
<keyword evidence="8 11" id="KW-0408">Iron</keyword>
<evidence type="ECO:0000256" key="4">
    <source>
        <dbReference type="ARBA" id="ARBA00022692"/>
    </source>
</evidence>
<dbReference type="InterPro" id="IPR050665">
    <property type="entry name" value="Cytochrome_P450_Monooxygen"/>
</dbReference>
<keyword evidence="4 13" id="KW-0812">Transmembrane</keyword>
<feature type="binding site" description="axial binding residue" evidence="11">
    <location>
        <position position="471"/>
    </location>
    <ligand>
        <name>heme</name>
        <dbReference type="ChEBI" id="CHEBI:30413"/>
    </ligand>
    <ligandPart>
        <name>Fe</name>
        <dbReference type="ChEBI" id="CHEBI:18248"/>
    </ligandPart>
</feature>
<dbReference type="FunFam" id="1.10.630.10:FF:000029">
    <property type="entry name" value="Cytochrome P450 734A1"/>
    <property type="match status" value="1"/>
</dbReference>
<dbReference type="InterPro" id="IPR017972">
    <property type="entry name" value="Cyt_P450_CS"/>
</dbReference>
<keyword evidence="5 11" id="KW-0479">Metal-binding</keyword>
<dbReference type="GO" id="GO:0004497">
    <property type="term" value="F:monooxygenase activity"/>
    <property type="evidence" value="ECO:0007669"/>
    <property type="project" value="UniProtKB-KW"/>
</dbReference>
<sequence length="543" mass="61942">MEVTVATWVALSLIFVSIIVRWAWSVLDWVWLKPKKLERCLREQGLKGNSYRLLYGDMKEDSIMLNQAQSKPMNLSTSHEIAPRFIPLVEQTVKTYGKNSFVWIGPIPRVIIMNPEDLKDVFTKPDDFQKQKSNPILKSVVTGLVSYEGEKWAKHRRIINPTFHLEKLKQMLPAFHMSCDEMIKKWESLVFKEGSSCVLDIWPSLQNLTADVISRTAFGSSYQEGRKIFELLKEQGVYAIKTIQSVYIPGWRFLPTKMNKRMKEIDKEIKGLLEGIINKREEAIMAGEATKNDLLGALLESKFKDIQEHGKNDKNVGMSIEDVIDECKLFYFAGQETTSVLLVWTMVLLGQNQNWRDRAREEVLQVFGSNKPDFDGLAHLKVVTMILLEVLRLYPPLVHMIRATHKKTQLGRFSLPAGVEVWLPTLLIHHDKELWGDDANEFKPERFSEGVSKATKSQLSFFPFGGGPRICIGQNFAMTEAKLALALILQHFTFELSPSYAHAPSAPMIQPQHGAPIILTETLMTCVRKIIETTYLHISTPAL</sequence>
<organism evidence="14 15">
    <name type="scientific">Rubus argutus</name>
    <name type="common">Southern blackberry</name>
    <dbReference type="NCBI Taxonomy" id="59490"/>
    <lineage>
        <taxon>Eukaryota</taxon>
        <taxon>Viridiplantae</taxon>
        <taxon>Streptophyta</taxon>
        <taxon>Embryophyta</taxon>
        <taxon>Tracheophyta</taxon>
        <taxon>Spermatophyta</taxon>
        <taxon>Magnoliopsida</taxon>
        <taxon>eudicotyledons</taxon>
        <taxon>Gunneridae</taxon>
        <taxon>Pentapetalae</taxon>
        <taxon>rosids</taxon>
        <taxon>fabids</taxon>
        <taxon>Rosales</taxon>
        <taxon>Rosaceae</taxon>
        <taxon>Rosoideae</taxon>
        <taxon>Rosoideae incertae sedis</taxon>
        <taxon>Rubus</taxon>
    </lineage>
</organism>
<evidence type="ECO:0000256" key="12">
    <source>
        <dbReference type="RuleBase" id="RU000461"/>
    </source>
</evidence>
<protein>
    <submittedName>
        <fullName evidence="14">Uncharacterized protein</fullName>
    </submittedName>
</protein>
<feature type="transmembrane region" description="Helical" evidence="13">
    <location>
        <begin position="6"/>
        <end position="32"/>
    </location>
</feature>
<dbReference type="GO" id="GO:0016020">
    <property type="term" value="C:membrane"/>
    <property type="evidence" value="ECO:0007669"/>
    <property type="project" value="UniProtKB-SubCell"/>
</dbReference>
<evidence type="ECO:0000313" key="15">
    <source>
        <dbReference type="Proteomes" id="UP001457282"/>
    </source>
</evidence>
<name>A0AAW1XLI9_RUBAR</name>
<dbReference type="Proteomes" id="UP001457282">
    <property type="component" value="Unassembled WGS sequence"/>
</dbReference>
<evidence type="ECO:0000256" key="8">
    <source>
        <dbReference type="ARBA" id="ARBA00023004"/>
    </source>
</evidence>
<dbReference type="Pfam" id="PF00067">
    <property type="entry name" value="p450"/>
    <property type="match status" value="1"/>
</dbReference>
<dbReference type="PANTHER" id="PTHR24282">
    <property type="entry name" value="CYTOCHROME P450 FAMILY MEMBER"/>
    <property type="match status" value="1"/>
</dbReference>
<dbReference type="GO" id="GO:0016705">
    <property type="term" value="F:oxidoreductase activity, acting on paired donors, with incorporation or reduction of molecular oxygen"/>
    <property type="evidence" value="ECO:0007669"/>
    <property type="project" value="InterPro"/>
</dbReference>
<evidence type="ECO:0000256" key="6">
    <source>
        <dbReference type="ARBA" id="ARBA00022989"/>
    </source>
</evidence>
<keyword evidence="3 11" id="KW-0349">Heme</keyword>
<dbReference type="Gene3D" id="1.10.630.10">
    <property type="entry name" value="Cytochrome P450"/>
    <property type="match status" value="1"/>
</dbReference>
<dbReference type="InterPro" id="IPR001128">
    <property type="entry name" value="Cyt_P450"/>
</dbReference>
<comment type="cofactor">
    <cofactor evidence="11">
        <name>heme</name>
        <dbReference type="ChEBI" id="CHEBI:30413"/>
    </cofactor>
</comment>
<comment type="subcellular location">
    <subcellularLocation>
        <location evidence="1">Membrane</location>
        <topology evidence="1">Single-pass membrane protein</topology>
    </subcellularLocation>
</comment>
<dbReference type="InterPro" id="IPR002401">
    <property type="entry name" value="Cyt_P450_E_grp-I"/>
</dbReference>
<dbReference type="InterPro" id="IPR036396">
    <property type="entry name" value="Cyt_P450_sf"/>
</dbReference>
<dbReference type="EMBL" id="JBEDUW010000003">
    <property type="protein sequence ID" value="KAK9937703.1"/>
    <property type="molecule type" value="Genomic_DNA"/>
</dbReference>
<evidence type="ECO:0000256" key="1">
    <source>
        <dbReference type="ARBA" id="ARBA00004167"/>
    </source>
</evidence>
<dbReference type="AlphaFoldDB" id="A0AAW1XLI9"/>
<keyword evidence="7 12" id="KW-0560">Oxidoreductase</keyword>
<evidence type="ECO:0000256" key="13">
    <source>
        <dbReference type="SAM" id="Phobius"/>
    </source>
</evidence>
<evidence type="ECO:0000256" key="5">
    <source>
        <dbReference type="ARBA" id="ARBA00022723"/>
    </source>
</evidence>
<dbReference type="CDD" id="cd20642">
    <property type="entry name" value="CYP72"/>
    <property type="match status" value="1"/>
</dbReference>
<dbReference type="GO" id="GO:0020037">
    <property type="term" value="F:heme binding"/>
    <property type="evidence" value="ECO:0007669"/>
    <property type="project" value="InterPro"/>
</dbReference>
<proteinExistence type="inferred from homology"/>
<evidence type="ECO:0000313" key="14">
    <source>
        <dbReference type="EMBL" id="KAK9937703.1"/>
    </source>
</evidence>
<reference evidence="14 15" key="1">
    <citation type="journal article" date="2023" name="G3 (Bethesda)">
        <title>A chromosome-length genome assembly and annotation of blackberry (Rubus argutus, cv. 'Hillquist').</title>
        <authorList>
            <person name="Bruna T."/>
            <person name="Aryal R."/>
            <person name="Dudchenko O."/>
            <person name="Sargent D.J."/>
            <person name="Mead D."/>
            <person name="Buti M."/>
            <person name="Cavallini A."/>
            <person name="Hytonen T."/>
            <person name="Andres J."/>
            <person name="Pham M."/>
            <person name="Weisz D."/>
            <person name="Mascagni F."/>
            <person name="Usai G."/>
            <person name="Natali L."/>
            <person name="Bassil N."/>
            <person name="Fernandez G.E."/>
            <person name="Lomsadze A."/>
            <person name="Armour M."/>
            <person name="Olukolu B."/>
            <person name="Poorten T."/>
            <person name="Britton C."/>
            <person name="Davik J."/>
            <person name="Ashrafi H."/>
            <person name="Aiden E.L."/>
            <person name="Borodovsky M."/>
            <person name="Worthington M."/>
        </authorList>
    </citation>
    <scope>NUCLEOTIDE SEQUENCE [LARGE SCALE GENOMIC DNA]</scope>
    <source>
        <strain evidence="14">PI 553951</strain>
    </source>
</reference>
<gene>
    <name evidence="14" type="ORF">M0R45_014475</name>
</gene>
<keyword evidence="6 13" id="KW-1133">Transmembrane helix</keyword>
<dbReference type="PRINTS" id="PR00385">
    <property type="entry name" value="P450"/>
</dbReference>